<evidence type="ECO:0008006" key="3">
    <source>
        <dbReference type="Google" id="ProtNLM"/>
    </source>
</evidence>
<gene>
    <name evidence="1" type="ORF">NC992_17180</name>
</gene>
<protein>
    <recommendedName>
        <fullName evidence="3">Lipoprotein</fullName>
    </recommendedName>
</protein>
<dbReference type="Proteomes" id="UP001482513">
    <property type="component" value="Unassembled WGS sequence"/>
</dbReference>
<evidence type="ECO:0000313" key="1">
    <source>
        <dbReference type="EMBL" id="MEP0948620.1"/>
    </source>
</evidence>
<organism evidence="1 2">
    <name type="scientific">Leptolyngbya subtilissima DQ-A4</name>
    <dbReference type="NCBI Taxonomy" id="2933933"/>
    <lineage>
        <taxon>Bacteria</taxon>
        <taxon>Bacillati</taxon>
        <taxon>Cyanobacteriota</taxon>
        <taxon>Cyanophyceae</taxon>
        <taxon>Leptolyngbyales</taxon>
        <taxon>Leptolyngbyaceae</taxon>
        <taxon>Leptolyngbya group</taxon>
        <taxon>Leptolyngbya</taxon>
    </lineage>
</organism>
<keyword evidence="2" id="KW-1185">Reference proteome</keyword>
<dbReference type="RefSeq" id="WP_190706210.1">
    <property type="nucleotide sequence ID" value="NZ_JAMPKX010000008.1"/>
</dbReference>
<proteinExistence type="predicted"/>
<dbReference type="EMBL" id="JAMPKX010000008">
    <property type="protein sequence ID" value="MEP0948620.1"/>
    <property type="molecule type" value="Genomic_DNA"/>
</dbReference>
<name>A0ABV0K7W0_9CYAN</name>
<evidence type="ECO:0000313" key="2">
    <source>
        <dbReference type="Proteomes" id="UP001482513"/>
    </source>
</evidence>
<sequence>MGTMASMRPIRWVLISVLCLSLLGCGLINPKPPRAVVEGAIAQKLSQTQTVLYRQFSSAPTDRAEVGRIRITDHHWSEIAGQPTVEVAGTYHLRGGNLTSAQRSQTRDFEVYLQRGATKDQWLLLEPVPNQTSDALQWQTTPVLTAADNGATNPS</sequence>
<reference evidence="1 2" key="1">
    <citation type="submission" date="2022-04" db="EMBL/GenBank/DDBJ databases">
        <title>Positive selection, recombination, and allopatry shape intraspecific diversity of widespread and dominant cyanobacteria.</title>
        <authorList>
            <person name="Wei J."/>
            <person name="Shu W."/>
            <person name="Hu C."/>
        </authorList>
    </citation>
    <scope>NUCLEOTIDE SEQUENCE [LARGE SCALE GENOMIC DNA]</scope>
    <source>
        <strain evidence="1 2">DQ-A4</strain>
    </source>
</reference>
<comment type="caution">
    <text evidence="1">The sequence shown here is derived from an EMBL/GenBank/DDBJ whole genome shotgun (WGS) entry which is preliminary data.</text>
</comment>
<accession>A0ABV0K7W0</accession>